<comment type="caution">
    <text evidence="2">The sequence shown here is derived from an EMBL/GenBank/DDBJ whole genome shotgun (WGS) entry which is preliminary data.</text>
</comment>
<reference evidence="2" key="1">
    <citation type="submission" date="2020-06" db="EMBL/GenBank/DDBJ databases">
        <authorList>
            <person name="Li T."/>
            <person name="Hu X."/>
            <person name="Zhang T."/>
            <person name="Song X."/>
            <person name="Zhang H."/>
            <person name="Dai N."/>
            <person name="Sheng W."/>
            <person name="Hou X."/>
            <person name="Wei L."/>
        </authorList>
    </citation>
    <scope>NUCLEOTIDE SEQUENCE</scope>
    <source>
        <strain evidence="2">G01</strain>
        <tissue evidence="2">Leaf</tissue>
    </source>
</reference>
<feature type="region of interest" description="Disordered" evidence="1">
    <location>
        <begin position="1"/>
        <end position="28"/>
    </location>
</feature>
<accession>A0AAW2JTX5</accession>
<reference evidence="2" key="2">
    <citation type="journal article" date="2024" name="Plant">
        <title>Genomic evolution and insights into agronomic trait innovations of Sesamum species.</title>
        <authorList>
            <person name="Miao H."/>
            <person name="Wang L."/>
            <person name="Qu L."/>
            <person name="Liu H."/>
            <person name="Sun Y."/>
            <person name="Le M."/>
            <person name="Wang Q."/>
            <person name="Wei S."/>
            <person name="Zheng Y."/>
            <person name="Lin W."/>
            <person name="Duan Y."/>
            <person name="Cao H."/>
            <person name="Xiong S."/>
            <person name="Wang X."/>
            <person name="Wei L."/>
            <person name="Li C."/>
            <person name="Ma Q."/>
            <person name="Ju M."/>
            <person name="Zhao R."/>
            <person name="Li G."/>
            <person name="Mu C."/>
            <person name="Tian Q."/>
            <person name="Mei H."/>
            <person name="Zhang T."/>
            <person name="Gao T."/>
            <person name="Zhang H."/>
        </authorList>
    </citation>
    <scope>NUCLEOTIDE SEQUENCE</scope>
    <source>
        <strain evidence="2">G01</strain>
    </source>
</reference>
<evidence type="ECO:0000256" key="1">
    <source>
        <dbReference type="SAM" id="MobiDB-lite"/>
    </source>
</evidence>
<dbReference type="AlphaFoldDB" id="A0AAW2JTX5"/>
<feature type="non-terminal residue" evidence="2">
    <location>
        <position position="1"/>
    </location>
</feature>
<protein>
    <submittedName>
        <fullName evidence="2">Uncharacterized protein</fullName>
    </submittedName>
</protein>
<gene>
    <name evidence="2" type="ORF">Sangu_3172300</name>
</gene>
<name>A0AAW2JTX5_9LAMI</name>
<organism evidence="2">
    <name type="scientific">Sesamum angustifolium</name>
    <dbReference type="NCBI Taxonomy" id="2727405"/>
    <lineage>
        <taxon>Eukaryota</taxon>
        <taxon>Viridiplantae</taxon>
        <taxon>Streptophyta</taxon>
        <taxon>Embryophyta</taxon>
        <taxon>Tracheophyta</taxon>
        <taxon>Spermatophyta</taxon>
        <taxon>Magnoliopsida</taxon>
        <taxon>eudicotyledons</taxon>
        <taxon>Gunneridae</taxon>
        <taxon>Pentapetalae</taxon>
        <taxon>asterids</taxon>
        <taxon>lamiids</taxon>
        <taxon>Lamiales</taxon>
        <taxon>Pedaliaceae</taxon>
        <taxon>Sesamum</taxon>
    </lineage>
</organism>
<sequence>AKRGRPAPGEHREERETGRWKSQGRPGHLTEMEGFSLFEKASRLAQYSDPSEIDSVVQLDDPKLLLCIEDWWNISSL</sequence>
<evidence type="ECO:0000313" key="2">
    <source>
        <dbReference type="EMBL" id="KAL0297900.1"/>
    </source>
</evidence>
<proteinExistence type="predicted"/>
<feature type="compositionally biased region" description="Basic and acidic residues" evidence="1">
    <location>
        <begin position="8"/>
        <end position="19"/>
    </location>
</feature>
<dbReference type="EMBL" id="JACGWK010000543">
    <property type="protein sequence ID" value="KAL0297900.1"/>
    <property type="molecule type" value="Genomic_DNA"/>
</dbReference>